<organism evidence="2 3">
    <name type="scientific">Pseudomonas syringae</name>
    <dbReference type="NCBI Taxonomy" id="317"/>
    <lineage>
        <taxon>Bacteria</taxon>
        <taxon>Pseudomonadati</taxon>
        <taxon>Pseudomonadota</taxon>
        <taxon>Gammaproteobacteria</taxon>
        <taxon>Pseudomonadales</taxon>
        <taxon>Pseudomonadaceae</taxon>
        <taxon>Pseudomonas</taxon>
    </lineage>
</organism>
<dbReference type="SUPFAM" id="SSF53850">
    <property type="entry name" value="Periplasmic binding protein-like II"/>
    <property type="match status" value="1"/>
</dbReference>
<evidence type="ECO:0000256" key="1">
    <source>
        <dbReference type="SAM" id="SignalP"/>
    </source>
</evidence>
<accession>A0A085UL15</accession>
<feature type="chain" id="PRO_5001798151" evidence="1">
    <location>
        <begin position="24"/>
        <end position="263"/>
    </location>
</feature>
<proteinExistence type="predicted"/>
<dbReference type="GO" id="GO:0030973">
    <property type="term" value="F:molybdate ion binding"/>
    <property type="evidence" value="ECO:0007669"/>
    <property type="project" value="TreeGrafter"/>
</dbReference>
<evidence type="ECO:0000313" key="3">
    <source>
        <dbReference type="Proteomes" id="UP000028643"/>
    </source>
</evidence>
<feature type="signal peptide" evidence="1">
    <location>
        <begin position="1"/>
        <end position="23"/>
    </location>
</feature>
<evidence type="ECO:0000313" key="2">
    <source>
        <dbReference type="EMBL" id="KFE43878.1"/>
    </source>
</evidence>
<dbReference type="Gene3D" id="3.40.190.10">
    <property type="entry name" value="Periplasmic binding protein-like II"/>
    <property type="match status" value="2"/>
</dbReference>
<dbReference type="PATRIC" id="fig|317.174.peg.6320"/>
<keyword evidence="1" id="KW-0732">Signal</keyword>
<name>A0A085UL15_PSESX</name>
<protein>
    <submittedName>
        <fullName evidence="2">ABC transporter substrate-binding protein</fullName>
    </submittedName>
</protein>
<comment type="caution">
    <text evidence="2">The sequence shown here is derived from an EMBL/GenBank/DDBJ whole genome shotgun (WGS) entry which is preliminary data.</text>
</comment>
<dbReference type="AlphaFoldDB" id="A0A085UL15"/>
<dbReference type="EMBL" id="JPQT01000183">
    <property type="protein sequence ID" value="KFE43878.1"/>
    <property type="molecule type" value="Genomic_DNA"/>
</dbReference>
<gene>
    <name evidence="2" type="ORF">IV02_30980</name>
</gene>
<dbReference type="RefSeq" id="WP_047579924.1">
    <property type="nucleotide sequence ID" value="NZ_JPQT01000183.1"/>
</dbReference>
<dbReference type="PANTHER" id="PTHR30632:SF11">
    <property type="entry name" value="BLR4797 PROTEIN"/>
    <property type="match status" value="1"/>
</dbReference>
<dbReference type="Proteomes" id="UP000028643">
    <property type="component" value="Unassembled WGS sequence"/>
</dbReference>
<dbReference type="InterPro" id="IPR050682">
    <property type="entry name" value="ModA/WtpA"/>
</dbReference>
<reference evidence="2 3" key="1">
    <citation type="submission" date="2014-07" db="EMBL/GenBank/DDBJ databases">
        <title>Draft Genome Sequences of Environmental Pseudomonas syringae strains.</title>
        <authorList>
            <person name="Baltrus D.A."/>
            <person name="Berge O."/>
            <person name="Morris C."/>
        </authorList>
    </citation>
    <scope>NUCLEOTIDE SEQUENCE [LARGE SCALE GENOMIC DNA]</scope>
    <source>
        <strain evidence="2 3">CEB003</strain>
    </source>
</reference>
<dbReference type="Pfam" id="PF13531">
    <property type="entry name" value="SBP_bac_11"/>
    <property type="match status" value="1"/>
</dbReference>
<sequence>MKKILPYLLSAALSFVPVAFVHAATVAKPVELIVLSSGGIMGAFKAISADYEQRTGVRLVAEVAPSMGATPQAIPNRLARHEPADVVLMVSSALDKLIKDGQVDPKSRVDLGKSYIAMAIRHGDPKPDISTMDAFKQTLIDAKSIAYSDSASGVYLSRVLFNQMHIADRIKDKSHMIQATPVGEVVARGDAQIGFQQLSELKPVEGIDIIGLIPDQAQQMTLYSGGVSSRSAHPEQARQLLDYLGSLAAAPAIKNSGLDPIAK</sequence>
<dbReference type="GO" id="GO:0015689">
    <property type="term" value="P:molybdate ion transport"/>
    <property type="evidence" value="ECO:0007669"/>
    <property type="project" value="TreeGrafter"/>
</dbReference>
<dbReference type="PANTHER" id="PTHR30632">
    <property type="entry name" value="MOLYBDATE-BINDING PERIPLASMIC PROTEIN"/>
    <property type="match status" value="1"/>
</dbReference>